<comment type="subcellular location">
    <subcellularLocation>
        <location evidence="1">Cell membrane</location>
        <topology evidence="1">Multi-pass membrane protein</topology>
    </subcellularLocation>
</comment>
<dbReference type="InterPro" id="IPR038377">
    <property type="entry name" value="Na/Glc_symporter_sf"/>
</dbReference>
<feature type="transmembrane region" description="Helical" evidence="14">
    <location>
        <begin position="121"/>
        <end position="140"/>
    </location>
</feature>
<feature type="transmembrane region" description="Helical" evidence="14">
    <location>
        <begin position="69"/>
        <end position="91"/>
    </location>
</feature>
<feature type="transmembrane region" description="Helical" evidence="14">
    <location>
        <begin position="272"/>
        <end position="298"/>
    </location>
</feature>
<dbReference type="OrthoDB" id="9779at2157"/>
<feature type="transmembrane region" description="Helical" evidence="14">
    <location>
        <begin position="227"/>
        <end position="251"/>
    </location>
</feature>
<evidence type="ECO:0000256" key="9">
    <source>
        <dbReference type="ARBA" id="ARBA00023065"/>
    </source>
</evidence>
<evidence type="ECO:0000313" key="15">
    <source>
        <dbReference type="EMBL" id="AIF69512.1"/>
    </source>
</evidence>
<dbReference type="InterPro" id="IPR001734">
    <property type="entry name" value="Na/solute_symporter"/>
</dbReference>
<feature type="transmembrane region" description="Helical" evidence="14">
    <location>
        <begin position="369"/>
        <end position="388"/>
    </location>
</feature>
<feature type="transmembrane region" description="Helical" evidence="14">
    <location>
        <begin position="189"/>
        <end position="207"/>
    </location>
</feature>
<dbReference type="GO" id="GO:0015824">
    <property type="term" value="P:proline transport"/>
    <property type="evidence" value="ECO:0007669"/>
    <property type="project" value="InterPro"/>
</dbReference>
<evidence type="ECO:0000313" key="16">
    <source>
        <dbReference type="Proteomes" id="UP000027981"/>
    </source>
</evidence>
<evidence type="ECO:0000256" key="7">
    <source>
        <dbReference type="ARBA" id="ARBA00022989"/>
    </source>
</evidence>
<organism evidence="15 16">
    <name type="scientific">Palaeococcus pacificus DY20341</name>
    <dbReference type="NCBI Taxonomy" id="1343739"/>
    <lineage>
        <taxon>Archaea</taxon>
        <taxon>Methanobacteriati</taxon>
        <taxon>Methanobacteriota</taxon>
        <taxon>Thermococci</taxon>
        <taxon>Thermococcales</taxon>
        <taxon>Thermococcaceae</taxon>
        <taxon>Palaeococcus</taxon>
    </lineage>
</organism>
<accession>A0A075LU69</accession>
<keyword evidence="16" id="KW-1185">Reference proteome</keyword>
<comment type="similarity">
    <text evidence="2 13">Belongs to the sodium:solute symporter (SSF) (TC 2.A.21) family.</text>
</comment>
<dbReference type="Gene3D" id="1.20.1730.10">
    <property type="entry name" value="Sodium/glucose cotransporter"/>
    <property type="match status" value="1"/>
</dbReference>
<feature type="transmembrane region" description="Helical" evidence="14">
    <location>
        <begin position="471"/>
        <end position="490"/>
    </location>
</feature>
<dbReference type="AlphaFoldDB" id="A0A075LU69"/>
<keyword evidence="10 14" id="KW-0472">Membrane</keyword>
<protein>
    <submittedName>
        <fullName evidence="15">Proline permease</fullName>
    </submittedName>
</protein>
<keyword evidence="4" id="KW-1003">Cell membrane</keyword>
<evidence type="ECO:0000256" key="10">
    <source>
        <dbReference type="ARBA" id="ARBA00023136"/>
    </source>
</evidence>
<dbReference type="RefSeq" id="WP_048165060.1">
    <property type="nucleotide sequence ID" value="NZ_CP006019.1"/>
</dbReference>
<keyword evidence="11" id="KW-0739">Sodium transport</keyword>
<comment type="catalytic activity">
    <reaction evidence="12">
        <text>L-proline(in) + Na(+)(in) = L-proline(out) + Na(+)(out)</text>
        <dbReference type="Rhea" id="RHEA:28967"/>
        <dbReference type="ChEBI" id="CHEBI:29101"/>
        <dbReference type="ChEBI" id="CHEBI:60039"/>
    </reaction>
</comment>
<feature type="transmembrane region" description="Helical" evidence="14">
    <location>
        <begin position="432"/>
        <end position="451"/>
    </location>
</feature>
<evidence type="ECO:0000256" key="3">
    <source>
        <dbReference type="ARBA" id="ARBA00022448"/>
    </source>
</evidence>
<name>A0A075LU69_9EURY</name>
<dbReference type="STRING" id="1343739.PAP_05545"/>
<dbReference type="InterPro" id="IPR011851">
    <property type="entry name" value="Na/Pro_symporter"/>
</dbReference>
<feature type="transmembrane region" description="Helical" evidence="14">
    <location>
        <begin position="160"/>
        <end position="182"/>
    </location>
</feature>
<dbReference type="GO" id="GO:0005298">
    <property type="term" value="F:proline:sodium symporter activity"/>
    <property type="evidence" value="ECO:0007669"/>
    <property type="project" value="InterPro"/>
</dbReference>
<feature type="transmembrane region" description="Helical" evidence="14">
    <location>
        <begin position="323"/>
        <end position="348"/>
    </location>
</feature>
<gene>
    <name evidence="15" type="ORF">PAP_05545</name>
</gene>
<dbReference type="PROSITE" id="PS50283">
    <property type="entry name" value="NA_SOLUT_SYMP_3"/>
    <property type="match status" value="1"/>
</dbReference>
<evidence type="ECO:0000256" key="2">
    <source>
        <dbReference type="ARBA" id="ARBA00006434"/>
    </source>
</evidence>
<dbReference type="GO" id="GO:0005886">
    <property type="term" value="C:plasma membrane"/>
    <property type="evidence" value="ECO:0007669"/>
    <property type="project" value="UniProtKB-SubCell"/>
</dbReference>
<evidence type="ECO:0000256" key="13">
    <source>
        <dbReference type="RuleBase" id="RU362091"/>
    </source>
</evidence>
<keyword evidence="5 14" id="KW-0812">Transmembrane</keyword>
<proteinExistence type="inferred from homology"/>
<dbReference type="Pfam" id="PF00474">
    <property type="entry name" value="SSF"/>
    <property type="match status" value="1"/>
</dbReference>
<evidence type="ECO:0000256" key="11">
    <source>
        <dbReference type="ARBA" id="ARBA00023201"/>
    </source>
</evidence>
<dbReference type="PANTHER" id="PTHR48086">
    <property type="entry name" value="SODIUM/PROLINE SYMPORTER-RELATED"/>
    <property type="match status" value="1"/>
</dbReference>
<dbReference type="HOGENOM" id="CLU_018808_15_2_2"/>
<keyword evidence="7 14" id="KW-1133">Transmembrane helix</keyword>
<evidence type="ECO:0000256" key="1">
    <source>
        <dbReference type="ARBA" id="ARBA00004651"/>
    </source>
</evidence>
<sequence length="538" mass="58306">MNTGVLLGFLVYLGILAYIGWWANKYTKTEDQYFVGGRKVHILAASLSDKASDFSGWLMLGYPGAAFKAGLGAFWAAIGCLFGTLADYVLIGPRLRIYAGKFRAITVPDYIEARLKDDTKLIRVIGALIILVFMTAYVAAQFAAGGKALAEAFGINVNTAILITVIILTAYVITGGFFAVVWTDVVQALFMLLTLIIVPFLALSKVGGLEKATEIMSQVDPNHIHPFGGAAGVAALIFAIGYASWIVGYLGQPHIVTRYMSVEDPRKLRRPGIFISGIWTIIVLWGAFFAGFLGFAMVKGGILQVSDPERIIPAMALELMPSWIAGFIIAGIISAIMSTADSQLLVASSAVSRDLYHKVLGKELGKKQMVNIGRIVVLAIAILAMYWAMRGSKIVYQMVATAWGGLAVGFGPILTLSLWWKRVTKEAGIVGMAYGLLSEVLLEAKIYGWAFHSDAPGIFGTIGGWFQDVPVFFVNFFITLLIIIIVSLLTKPPEDVVETHEKLFKKVPIEGGKKSIMETRAKSQVENVAEFVKAAGLV</sequence>
<keyword evidence="3" id="KW-0813">Transport</keyword>
<dbReference type="PANTHER" id="PTHR48086:SF3">
    <property type="entry name" value="SODIUM_PROLINE SYMPORTER"/>
    <property type="match status" value="1"/>
</dbReference>
<reference evidence="16" key="1">
    <citation type="submission" date="2013-06" db="EMBL/GenBank/DDBJ databases">
        <title>Complete Genome Sequence of Hyperthermophilic Palaeococcus pacificus DY20341T, Isolated from a Deep-Sea Hydrothermal Sediments.</title>
        <authorList>
            <person name="Zeng X."/>
            <person name="Shao Z."/>
        </authorList>
    </citation>
    <scope>NUCLEOTIDE SEQUENCE [LARGE SCALE GENOMIC DNA]</scope>
    <source>
        <strain evidence="16">DY20341</strain>
    </source>
</reference>
<dbReference type="eggNOG" id="arCOG01316">
    <property type="taxonomic scope" value="Archaea"/>
</dbReference>
<dbReference type="EMBL" id="CP006019">
    <property type="protein sequence ID" value="AIF69512.1"/>
    <property type="molecule type" value="Genomic_DNA"/>
</dbReference>
<evidence type="ECO:0000256" key="8">
    <source>
        <dbReference type="ARBA" id="ARBA00023053"/>
    </source>
</evidence>
<keyword evidence="9" id="KW-0406">Ion transport</keyword>
<dbReference type="CDD" id="cd11475">
    <property type="entry name" value="SLC5sbd_PutP"/>
    <property type="match status" value="1"/>
</dbReference>
<reference evidence="15 16" key="2">
    <citation type="journal article" date="2015" name="Genome Announc.">
        <title>Complete Genome Sequence of Hyperthermophilic Piezophilic Archaeon Palaeococcus pacificus DY20341T, Isolated from Deep-Sea Hydrothermal Sediments.</title>
        <authorList>
            <person name="Zeng X."/>
            <person name="Jebbar M."/>
            <person name="Shao Z."/>
        </authorList>
    </citation>
    <scope>NUCLEOTIDE SEQUENCE [LARGE SCALE GENOMIC DNA]</scope>
    <source>
        <strain evidence="15 16">DY20341</strain>
    </source>
</reference>
<keyword evidence="8" id="KW-0915">Sodium</keyword>
<evidence type="ECO:0000256" key="14">
    <source>
        <dbReference type="SAM" id="Phobius"/>
    </source>
</evidence>
<feature type="transmembrane region" description="Helical" evidence="14">
    <location>
        <begin position="394"/>
        <end position="420"/>
    </location>
</feature>
<evidence type="ECO:0000256" key="4">
    <source>
        <dbReference type="ARBA" id="ARBA00022475"/>
    </source>
</evidence>
<evidence type="ECO:0000256" key="6">
    <source>
        <dbReference type="ARBA" id="ARBA00022847"/>
    </source>
</evidence>
<dbReference type="KEGG" id="ppac:PAP_05545"/>
<dbReference type="NCBIfam" id="TIGR00813">
    <property type="entry name" value="sss"/>
    <property type="match status" value="1"/>
</dbReference>
<dbReference type="Proteomes" id="UP000027981">
    <property type="component" value="Chromosome"/>
</dbReference>
<evidence type="ECO:0000256" key="12">
    <source>
        <dbReference type="ARBA" id="ARBA00033708"/>
    </source>
</evidence>
<dbReference type="InterPro" id="IPR050277">
    <property type="entry name" value="Sodium:Solute_Symporter"/>
</dbReference>
<feature type="transmembrane region" description="Helical" evidence="14">
    <location>
        <begin position="5"/>
        <end position="23"/>
    </location>
</feature>
<keyword evidence="6" id="KW-0769">Symport</keyword>
<dbReference type="GO" id="GO:0031402">
    <property type="term" value="F:sodium ion binding"/>
    <property type="evidence" value="ECO:0007669"/>
    <property type="project" value="InterPro"/>
</dbReference>
<evidence type="ECO:0000256" key="5">
    <source>
        <dbReference type="ARBA" id="ARBA00022692"/>
    </source>
</evidence>
<dbReference type="GeneID" id="24842233"/>